<feature type="region of interest" description="Disordered" evidence="9">
    <location>
        <begin position="34"/>
        <end position="60"/>
    </location>
</feature>
<accession>A0A839N496</accession>
<dbReference type="PROSITE" id="PS51318">
    <property type="entry name" value="TAT"/>
    <property type="match status" value="1"/>
</dbReference>
<dbReference type="Pfam" id="PF04261">
    <property type="entry name" value="Dyp_perox_N"/>
    <property type="match status" value="1"/>
</dbReference>
<dbReference type="SUPFAM" id="SSF54909">
    <property type="entry name" value="Dimeric alpha+beta barrel"/>
    <property type="match status" value="1"/>
</dbReference>
<evidence type="ECO:0000256" key="6">
    <source>
        <dbReference type="ARBA" id="ARBA00023002"/>
    </source>
</evidence>
<evidence type="ECO:0000256" key="10">
    <source>
        <dbReference type="SAM" id="SignalP"/>
    </source>
</evidence>
<feature type="chain" id="PRO_5038754044" evidence="10">
    <location>
        <begin position="30"/>
        <end position="415"/>
    </location>
</feature>
<feature type="region of interest" description="Disordered" evidence="9">
    <location>
        <begin position="286"/>
        <end position="312"/>
    </location>
</feature>
<evidence type="ECO:0000256" key="2">
    <source>
        <dbReference type="ARBA" id="ARBA00022559"/>
    </source>
</evidence>
<comment type="cofactor">
    <cofactor evidence="1">
        <name>heme b</name>
        <dbReference type="ChEBI" id="CHEBI:60344"/>
    </cofactor>
</comment>
<keyword evidence="5 10" id="KW-0732">Signal</keyword>
<feature type="compositionally biased region" description="Low complexity" evidence="9">
    <location>
        <begin position="34"/>
        <end position="43"/>
    </location>
</feature>
<organism evidence="13 14">
    <name type="scientific">Flexivirga oryzae</name>
    <dbReference type="NCBI Taxonomy" id="1794944"/>
    <lineage>
        <taxon>Bacteria</taxon>
        <taxon>Bacillati</taxon>
        <taxon>Actinomycetota</taxon>
        <taxon>Actinomycetes</taxon>
        <taxon>Micrococcales</taxon>
        <taxon>Dermacoccaceae</taxon>
        <taxon>Flexivirga</taxon>
    </lineage>
</organism>
<dbReference type="RefSeq" id="WP_183319226.1">
    <property type="nucleotide sequence ID" value="NZ_JACHVQ010000001.1"/>
</dbReference>
<evidence type="ECO:0000256" key="8">
    <source>
        <dbReference type="ARBA" id="ARBA00025737"/>
    </source>
</evidence>
<dbReference type="InterPro" id="IPR011008">
    <property type="entry name" value="Dimeric_a/b-barrel"/>
</dbReference>
<dbReference type="Proteomes" id="UP000559182">
    <property type="component" value="Unassembled WGS sequence"/>
</dbReference>
<keyword evidence="4" id="KW-0479">Metal-binding</keyword>
<dbReference type="InterPro" id="IPR048327">
    <property type="entry name" value="Dyp_perox_N"/>
</dbReference>
<evidence type="ECO:0000256" key="5">
    <source>
        <dbReference type="ARBA" id="ARBA00022729"/>
    </source>
</evidence>
<protein>
    <submittedName>
        <fullName evidence="13">Deferrochelatase/peroxidase EfeB</fullName>
        <ecNumber evidence="13">1.11.1.-</ecNumber>
    </submittedName>
</protein>
<dbReference type="NCBIfam" id="TIGR01413">
    <property type="entry name" value="Dyp_perox_fam"/>
    <property type="match status" value="1"/>
</dbReference>
<keyword evidence="6 13" id="KW-0560">Oxidoreductase</keyword>
<dbReference type="InterPro" id="IPR006314">
    <property type="entry name" value="Dyp_peroxidase"/>
</dbReference>
<feature type="domain" description="Dyp-type peroxidase C-terminal" evidence="12">
    <location>
        <begin position="222"/>
        <end position="402"/>
    </location>
</feature>
<dbReference type="GO" id="GO:0020037">
    <property type="term" value="F:heme binding"/>
    <property type="evidence" value="ECO:0007669"/>
    <property type="project" value="InterPro"/>
</dbReference>
<proteinExistence type="inferred from homology"/>
<keyword evidence="14" id="KW-1185">Reference proteome</keyword>
<keyword evidence="3" id="KW-0349">Heme</keyword>
<name>A0A839N496_9MICO</name>
<comment type="caution">
    <text evidence="13">The sequence shown here is derived from an EMBL/GenBank/DDBJ whole genome shotgun (WGS) entry which is preliminary data.</text>
</comment>
<dbReference type="GO" id="GO:0005829">
    <property type="term" value="C:cytosol"/>
    <property type="evidence" value="ECO:0007669"/>
    <property type="project" value="TreeGrafter"/>
</dbReference>
<evidence type="ECO:0000256" key="9">
    <source>
        <dbReference type="SAM" id="MobiDB-lite"/>
    </source>
</evidence>
<keyword evidence="7" id="KW-0408">Iron</keyword>
<evidence type="ECO:0000256" key="7">
    <source>
        <dbReference type="ARBA" id="ARBA00023004"/>
    </source>
</evidence>
<dbReference type="GO" id="GO:0004601">
    <property type="term" value="F:peroxidase activity"/>
    <property type="evidence" value="ECO:0007669"/>
    <property type="project" value="UniProtKB-KW"/>
</dbReference>
<dbReference type="EMBL" id="JACHVQ010000001">
    <property type="protein sequence ID" value="MBB2890884.1"/>
    <property type="molecule type" value="Genomic_DNA"/>
</dbReference>
<feature type="signal peptide" evidence="10">
    <location>
        <begin position="1"/>
        <end position="29"/>
    </location>
</feature>
<evidence type="ECO:0000313" key="14">
    <source>
        <dbReference type="Proteomes" id="UP000559182"/>
    </source>
</evidence>
<sequence>MADLNRRTMLRAGALTGGVGALAVTSATAAVATTSAASRSARSTRGDGNPSRPLRPFHGAHQSGILGDPVAAATIVAFDLTLAGKQALTRLLQTLTTTLRSLAAGGLAPSPGIADTAGTGLLGPSAPARSLESVVALGPAVFTDAFGLAAARPRRLRAMDTFPNDQLDPAWCGGDVLITLQGHDRDIVTNALREVCRATRGSMQIRWKQDGFTSPPRPTGHPRNLLGFKDGIAGPDPANDSQLESLVWAGDGEPSWAAGGSYYVIRRIRMLVEFWDRVSTSEQERMFGRRKGSGAPLTGGAEHTAPDYTNDPNGSAIPLDSHIRLANPRTTKTASSQFLRRSYSYDAGVDSVGNLDMGLMFGGFNADLDRQFVTVQKRLADEPLVDYITPVGGGYFFALPGVRDPKDFYGSALLA</sequence>
<reference evidence="13 14" key="1">
    <citation type="submission" date="2020-08" db="EMBL/GenBank/DDBJ databases">
        <title>Sequencing the genomes of 1000 actinobacteria strains.</title>
        <authorList>
            <person name="Klenk H.-P."/>
        </authorList>
    </citation>
    <scope>NUCLEOTIDE SEQUENCE [LARGE SCALE GENOMIC DNA]</scope>
    <source>
        <strain evidence="13 14">DSM 105369</strain>
    </source>
</reference>
<dbReference type="AlphaFoldDB" id="A0A839N496"/>
<dbReference type="GO" id="GO:0046872">
    <property type="term" value="F:metal ion binding"/>
    <property type="evidence" value="ECO:0007669"/>
    <property type="project" value="UniProtKB-KW"/>
</dbReference>
<dbReference type="PROSITE" id="PS51404">
    <property type="entry name" value="DYP_PEROXIDASE"/>
    <property type="match status" value="1"/>
</dbReference>
<evidence type="ECO:0000256" key="3">
    <source>
        <dbReference type="ARBA" id="ARBA00022617"/>
    </source>
</evidence>
<comment type="similarity">
    <text evidence="8">Belongs to the DyP-type peroxidase family.</text>
</comment>
<evidence type="ECO:0000259" key="12">
    <source>
        <dbReference type="Pfam" id="PF20628"/>
    </source>
</evidence>
<dbReference type="PANTHER" id="PTHR30521:SF4">
    <property type="entry name" value="DEFERROCHELATASE"/>
    <property type="match status" value="1"/>
</dbReference>
<evidence type="ECO:0000256" key="4">
    <source>
        <dbReference type="ARBA" id="ARBA00022723"/>
    </source>
</evidence>
<gene>
    <name evidence="13" type="ORF">FHU39_000868</name>
</gene>
<dbReference type="EC" id="1.11.1.-" evidence="13"/>
<feature type="domain" description="Dyp-type peroxidase N-terminal" evidence="11">
    <location>
        <begin position="62"/>
        <end position="212"/>
    </location>
</feature>
<dbReference type="InterPro" id="IPR048328">
    <property type="entry name" value="Dyp_perox_C"/>
</dbReference>
<evidence type="ECO:0000313" key="13">
    <source>
        <dbReference type="EMBL" id="MBB2890884.1"/>
    </source>
</evidence>
<keyword evidence="2 13" id="KW-0575">Peroxidase</keyword>
<evidence type="ECO:0000256" key="1">
    <source>
        <dbReference type="ARBA" id="ARBA00001970"/>
    </source>
</evidence>
<evidence type="ECO:0000259" key="11">
    <source>
        <dbReference type="Pfam" id="PF04261"/>
    </source>
</evidence>
<dbReference type="InterPro" id="IPR006311">
    <property type="entry name" value="TAT_signal"/>
</dbReference>
<dbReference type="Pfam" id="PF20628">
    <property type="entry name" value="Dyp_perox_C"/>
    <property type="match status" value="1"/>
</dbReference>
<dbReference type="PANTHER" id="PTHR30521">
    <property type="entry name" value="DEFERROCHELATASE/PEROXIDASE"/>
    <property type="match status" value="1"/>
</dbReference>